<gene>
    <name evidence="3" type="ORF">EOE65_12575</name>
</gene>
<accession>A0A437Q7J5</accession>
<dbReference type="InterPro" id="IPR011335">
    <property type="entry name" value="Restrct_endonuc-II-like"/>
</dbReference>
<dbReference type="GO" id="GO:0003676">
    <property type="term" value="F:nucleic acid binding"/>
    <property type="evidence" value="ECO:0007669"/>
    <property type="project" value="InterPro"/>
</dbReference>
<dbReference type="NCBIfam" id="TIGR00252">
    <property type="entry name" value="YraN family protein"/>
    <property type="match status" value="1"/>
</dbReference>
<dbReference type="Pfam" id="PF02021">
    <property type="entry name" value="UPF0102"/>
    <property type="match status" value="1"/>
</dbReference>
<evidence type="ECO:0000313" key="3">
    <source>
        <dbReference type="EMBL" id="RVU30470.1"/>
    </source>
</evidence>
<dbReference type="SUPFAM" id="SSF52980">
    <property type="entry name" value="Restriction endonuclease-like"/>
    <property type="match status" value="1"/>
</dbReference>
<name>A0A437Q7J5_9GAMM</name>
<reference evidence="3 4" key="1">
    <citation type="submission" date="2019-01" db="EMBL/GenBank/DDBJ databases">
        <authorList>
            <person name="Chen W.-M."/>
        </authorList>
    </citation>
    <scope>NUCLEOTIDE SEQUENCE [LARGE SCALE GENOMIC DNA]</scope>
    <source>
        <strain evidence="3 4">HPM-16</strain>
    </source>
</reference>
<dbReference type="PANTHER" id="PTHR34039:SF1">
    <property type="entry name" value="UPF0102 PROTEIN YRAN"/>
    <property type="match status" value="1"/>
</dbReference>
<dbReference type="Proteomes" id="UP000282818">
    <property type="component" value="Unassembled WGS sequence"/>
</dbReference>
<keyword evidence="4" id="KW-1185">Reference proteome</keyword>
<dbReference type="NCBIfam" id="NF009150">
    <property type="entry name" value="PRK12497.1-3"/>
    <property type="match status" value="1"/>
</dbReference>
<sequence>MNQGRPNGKDAENHAAAWLAERNIIICHRNYHCRYGEIDLIGLDADTLVFFEVRYRSNQRYGGAAASVNYAKQAKLIKAASLYLAASPQYANHVCRFDVIAYETPELSQPLWYKDAFRI</sequence>
<evidence type="ECO:0000256" key="2">
    <source>
        <dbReference type="HAMAP-Rule" id="MF_00048"/>
    </source>
</evidence>
<dbReference type="HAMAP" id="MF_00048">
    <property type="entry name" value="UPF0102"/>
    <property type="match status" value="1"/>
</dbReference>
<dbReference type="AlphaFoldDB" id="A0A437Q7J5"/>
<dbReference type="EMBL" id="SACQ01000005">
    <property type="protein sequence ID" value="RVU30470.1"/>
    <property type="molecule type" value="Genomic_DNA"/>
</dbReference>
<evidence type="ECO:0000313" key="4">
    <source>
        <dbReference type="Proteomes" id="UP000282818"/>
    </source>
</evidence>
<comment type="similarity">
    <text evidence="1 2">Belongs to the UPF0102 family.</text>
</comment>
<dbReference type="InterPro" id="IPR003509">
    <property type="entry name" value="UPF0102_YraN-like"/>
</dbReference>
<dbReference type="InterPro" id="IPR011856">
    <property type="entry name" value="tRNA_endonuc-like_dom_sf"/>
</dbReference>
<evidence type="ECO:0000256" key="1">
    <source>
        <dbReference type="ARBA" id="ARBA00006738"/>
    </source>
</evidence>
<dbReference type="RefSeq" id="WP_127694666.1">
    <property type="nucleotide sequence ID" value="NZ_SACQ01000005.1"/>
</dbReference>
<dbReference type="Gene3D" id="3.40.1350.10">
    <property type="match status" value="1"/>
</dbReference>
<organism evidence="3 4">
    <name type="scientific">Neptunomonas marina</name>
    <dbReference type="NCBI Taxonomy" id="1815562"/>
    <lineage>
        <taxon>Bacteria</taxon>
        <taxon>Pseudomonadati</taxon>
        <taxon>Pseudomonadota</taxon>
        <taxon>Gammaproteobacteria</taxon>
        <taxon>Oceanospirillales</taxon>
        <taxon>Oceanospirillaceae</taxon>
        <taxon>Neptunomonas</taxon>
    </lineage>
</organism>
<dbReference type="PANTHER" id="PTHR34039">
    <property type="entry name" value="UPF0102 PROTEIN YRAN"/>
    <property type="match status" value="1"/>
</dbReference>
<comment type="caution">
    <text evidence="3">The sequence shown here is derived from an EMBL/GenBank/DDBJ whole genome shotgun (WGS) entry which is preliminary data.</text>
</comment>
<proteinExistence type="inferred from homology"/>
<protein>
    <recommendedName>
        <fullName evidence="2">UPF0102 protein EOE65_12575</fullName>
    </recommendedName>
</protein>